<protein>
    <submittedName>
        <fullName evidence="7">Sodium ABC transporter ATP-binding protein</fullName>
    </submittedName>
</protein>
<dbReference type="SUPFAM" id="SSF52540">
    <property type="entry name" value="P-loop containing nucleoside triphosphate hydrolases"/>
    <property type="match status" value="1"/>
</dbReference>
<keyword evidence="4" id="KW-0547">Nucleotide-binding</keyword>
<reference evidence="7" key="1">
    <citation type="journal article" date="2014" name="Int. J. Syst. Evol. Microbiol.">
        <title>Complete genome sequence of Corynebacterium casei LMG S-19264T (=DSM 44701T), isolated from a smear-ripened cheese.</title>
        <authorList>
            <consortium name="US DOE Joint Genome Institute (JGI-PGF)"/>
            <person name="Walter F."/>
            <person name="Albersmeier A."/>
            <person name="Kalinowski J."/>
            <person name="Ruckert C."/>
        </authorList>
    </citation>
    <scope>NUCLEOTIDE SEQUENCE</scope>
    <source>
        <strain evidence="7">KCTC 22164</strain>
    </source>
</reference>
<evidence type="ECO:0000256" key="5">
    <source>
        <dbReference type="ARBA" id="ARBA00022840"/>
    </source>
</evidence>
<dbReference type="Proteomes" id="UP000631300">
    <property type="component" value="Unassembled WGS sequence"/>
</dbReference>
<dbReference type="Pfam" id="PF00005">
    <property type="entry name" value="ABC_tran"/>
    <property type="match status" value="1"/>
</dbReference>
<dbReference type="GO" id="GO:0005524">
    <property type="term" value="F:ATP binding"/>
    <property type="evidence" value="ECO:0007669"/>
    <property type="project" value="UniProtKB-KW"/>
</dbReference>
<name>A0A918JBT2_9ALTE</name>
<dbReference type="RefSeq" id="WP_189403094.1">
    <property type="nucleotide sequence ID" value="NZ_BMXP01000001.1"/>
</dbReference>
<evidence type="ECO:0000256" key="3">
    <source>
        <dbReference type="ARBA" id="ARBA00022458"/>
    </source>
</evidence>
<comment type="caution">
    <text evidence="7">The sequence shown here is derived from an EMBL/GenBank/DDBJ whole genome shotgun (WGS) entry which is preliminary data.</text>
</comment>
<evidence type="ECO:0000259" key="6">
    <source>
        <dbReference type="PROSITE" id="PS50893"/>
    </source>
</evidence>
<dbReference type="SMART" id="SM00382">
    <property type="entry name" value="AAA"/>
    <property type="match status" value="1"/>
</dbReference>
<dbReference type="InterPro" id="IPR050763">
    <property type="entry name" value="ABC_transporter_ATP-binding"/>
</dbReference>
<dbReference type="InterPro" id="IPR027417">
    <property type="entry name" value="P-loop_NTPase"/>
</dbReference>
<dbReference type="Gene3D" id="3.40.50.300">
    <property type="entry name" value="P-loop containing nucleotide triphosphate hydrolases"/>
    <property type="match status" value="1"/>
</dbReference>
<comment type="similarity">
    <text evidence="1">Belongs to the ABC transporter superfamily.</text>
</comment>
<dbReference type="PROSITE" id="PS50893">
    <property type="entry name" value="ABC_TRANSPORTER_2"/>
    <property type="match status" value="1"/>
</dbReference>
<dbReference type="AlphaFoldDB" id="A0A918JBT2"/>
<keyword evidence="3" id="KW-0536">Nodulation</keyword>
<accession>A0A918JBT2</accession>
<evidence type="ECO:0000313" key="8">
    <source>
        <dbReference type="Proteomes" id="UP000631300"/>
    </source>
</evidence>
<keyword evidence="5 7" id="KW-0067">ATP-binding</keyword>
<dbReference type="GO" id="GO:0016887">
    <property type="term" value="F:ATP hydrolysis activity"/>
    <property type="evidence" value="ECO:0007669"/>
    <property type="project" value="InterPro"/>
</dbReference>
<keyword evidence="2" id="KW-0813">Transport</keyword>
<proteinExistence type="inferred from homology"/>
<dbReference type="EMBL" id="BMXP01000001">
    <property type="protein sequence ID" value="GGW72958.1"/>
    <property type="molecule type" value="Genomic_DNA"/>
</dbReference>
<sequence length="269" mass="29595">MIEINGLAKKFPVESPKKLSEQERKDPRLRGRHFHSVKDVSFHCEEGQVLGLLGPNGAGKTTTLRILSTALKPDKGEVSINGHNVLSDPTIARRKIGFLSSSTGLYGRLTGRENITYVGKLHGLGDSEVASRIADMADLLDMHSFLDRRAENFSSGMKQKVSIARAVIHQPELVILDEPTTGLDIMATSTVMAFIRRLKEKGTPVIFSTHHLDEVQELCDRVSVINVGETVFDGTLAQFSSLSDGRMHDSFLKTLNQTSDEEVSNVVNL</sequence>
<reference evidence="7" key="2">
    <citation type="submission" date="2020-09" db="EMBL/GenBank/DDBJ databases">
        <authorList>
            <person name="Sun Q."/>
            <person name="Kim S."/>
        </authorList>
    </citation>
    <scope>NUCLEOTIDE SEQUENCE</scope>
    <source>
        <strain evidence="7">KCTC 22164</strain>
    </source>
</reference>
<dbReference type="PROSITE" id="PS00211">
    <property type="entry name" value="ABC_TRANSPORTER_1"/>
    <property type="match status" value="1"/>
</dbReference>
<feature type="domain" description="ABC transporter" evidence="6">
    <location>
        <begin position="2"/>
        <end position="252"/>
    </location>
</feature>
<evidence type="ECO:0000256" key="4">
    <source>
        <dbReference type="ARBA" id="ARBA00022741"/>
    </source>
</evidence>
<dbReference type="InterPro" id="IPR017871">
    <property type="entry name" value="ABC_transporter-like_CS"/>
</dbReference>
<dbReference type="InterPro" id="IPR003439">
    <property type="entry name" value="ABC_transporter-like_ATP-bd"/>
</dbReference>
<dbReference type="PANTHER" id="PTHR42711">
    <property type="entry name" value="ABC TRANSPORTER ATP-BINDING PROTEIN"/>
    <property type="match status" value="1"/>
</dbReference>
<dbReference type="InterPro" id="IPR003593">
    <property type="entry name" value="AAA+_ATPase"/>
</dbReference>
<evidence type="ECO:0000256" key="2">
    <source>
        <dbReference type="ARBA" id="ARBA00022448"/>
    </source>
</evidence>
<keyword evidence="8" id="KW-1185">Reference proteome</keyword>
<organism evidence="7 8">
    <name type="scientific">Alteromonas halophila</name>
    <dbReference type="NCBI Taxonomy" id="516698"/>
    <lineage>
        <taxon>Bacteria</taxon>
        <taxon>Pseudomonadati</taxon>
        <taxon>Pseudomonadota</taxon>
        <taxon>Gammaproteobacteria</taxon>
        <taxon>Alteromonadales</taxon>
        <taxon>Alteromonadaceae</taxon>
        <taxon>Alteromonas/Salinimonas group</taxon>
        <taxon>Alteromonas</taxon>
    </lineage>
</organism>
<dbReference type="PANTHER" id="PTHR42711:SF5">
    <property type="entry name" value="ABC TRANSPORTER ATP-BINDING PROTEIN NATA"/>
    <property type="match status" value="1"/>
</dbReference>
<gene>
    <name evidence="7" type="primary">natA</name>
    <name evidence="7" type="ORF">GCM10007391_00610</name>
</gene>
<evidence type="ECO:0000256" key="1">
    <source>
        <dbReference type="ARBA" id="ARBA00005417"/>
    </source>
</evidence>
<evidence type="ECO:0000313" key="7">
    <source>
        <dbReference type="EMBL" id="GGW72958.1"/>
    </source>
</evidence>